<dbReference type="EMBL" id="CP063169">
    <property type="protein sequence ID" value="QOR70348.1"/>
    <property type="molecule type" value="Genomic_DNA"/>
</dbReference>
<dbReference type="RefSeq" id="WP_193497032.1">
    <property type="nucleotide sequence ID" value="NZ_CP063169.1"/>
</dbReference>
<gene>
    <name evidence="1" type="ORF">IM660_17395</name>
</gene>
<proteinExistence type="predicted"/>
<dbReference type="InterPro" id="IPR025460">
    <property type="entry name" value="DUF4280"/>
</dbReference>
<dbReference type="KEGG" id="halt:IM660_17395"/>
<dbReference type="Proteomes" id="UP000593758">
    <property type="component" value="Chromosome"/>
</dbReference>
<evidence type="ECO:0000313" key="2">
    <source>
        <dbReference type="Proteomes" id="UP000593758"/>
    </source>
</evidence>
<dbReference type="AlphaFoldDB" id="A0A7M1SS10"/>
<protein>
    <submittedName>
        <fullName evidence="1">DUF4280 domain-containing protein</fullName>
    </submittedName>
</protein>
<accession>A0A7M1SS10</accession>
<reference evidence="1 2" key="1">
    <citation type="submission" date="2020-10" db="EMBL/GenBank/DDBJ databases">
        <title>Haloactinobacterium sp. RN3S43, a bacterium isolated from saline soil.</title>
        <authorList>
            <person name="Sun J.-Q."/>
        </authorList>
    </citation>
    <scope>NUCLEOTIDE SEQUENCE [LARGE SCALE GENOMIC DNA]</scope>
    <source>
        <strain evidence="1 2">RN3S43</strain>
    </source>
</reference>
<sequence length="131" mass="12977">MPRPAATTTATMTCTFGAAPSTLNATSAPTVLIEGKPAATIRDTIPVMNIPPFGMCTSLANPAVAAATTAALGVLTPAPCLPVMATPAWQNGATRTLIGGTPGLTQGAMCTCAYGGMIQVVNAGTLRSQTG</sequence>
<evidence type="ECO:0000313" key="1">
    <source>
        <dbReference type="EMBL" id="QOR70348.1"/>
    </source>
</evidence>
<dbReference type="Pfam" id="PF14107">
    <property type="entry name" value="DUF4280"/>
    <property type="match status" value="1"/>
</dbReference>
<name>A0A7M1SS10_9MICO</name>
<keyword evidence="2" id="KW-1185">Reference proteome</keyword>
<organism evidence="1 2">
    <name type="scientific">Ruania alkalisoli</name>
    <dbReference type="NCBI Taxonomy" id="2779775"/>
    <lineage>
        <taxon>Bacteria</taxon>
        <taxon>Bacillati</taxon>
        <taxon>Actinomycetota</taxon>
        <taxon>Actinomycetes</taxon>
        <taxon>Micrococcales</taxon>
        <taxon>Ruaniaceae</taxon>
        <taxon>Ruania</taxon>
    </lineage>
</organism>